<feature type="region of interest" description="Disordered" evidence="4">
    <location>
        <begin position="108"/>
        <end position="159"/>
    </location>
</feature>
<keyword evidence="2" id="KW-0227">DNA damage</keyword>
<keyword evidence="2" id="KW-0233">DNA recombination</keyword>
<keyword evidence="2" id="KW-0235">DNA replication</keyword>
<dbReference type="SUPFAM" id="SSF50249">
    <property type="entry name" value="Nucleic acid-binding proteins"/>
    <property type="match status" value="1"/>
</dbReference>
<sequence length="159" mass="17698">MLSINKVMVTGRLTRDVEIRYLPSGNPVVNFSIAVNRRYLDPKTNEWRDETTFLDVEAWGKLAERCGEVLKKGRPVYVEGRLRQDTWERDNQKQSRIRIVAERVAPFDVPSRVEGEPSADLGEPAEGPSKPAGGTPPSSAPSNGLDFSASNNVEDDIPF</sequence>
<dbReference type="PIRSF" id="PIRSF002070">
    <property type="entry name" value="SSB"/>
    <property type="match status" value="1"/>
</dbReference>
<feature type="compositionally biased region" description="Low complexity" evidence="4">
    <location>
        <begin position="127"/>
        <end position="144"/>
    </location>
</feature>
<dbReference type="CDD" id="cd04496">
    <property type="entry name" value="SSB_OBF"/>
    <property type="match status" value="1"/>
</dbReference>
<organism evidence="5 6">
    <name type="scientific">Sumerlaea chitinivorans</name>
    <dbReference type="NCBI Taxonomy" id="2250252"/>
    <lineage>
        <taxon>Bacteria</taxon>
        <taxon>Candidatus Sumerlaeota</taxon>
        <taxon>Candidatus Sumerlaeia</taxon>
        <taxon>Candidatus Sumerlaeales</taxon>
        <taxon>Candidatus Sumerlaeaceae</taxon>
        <taxon>Candidatus Sumerlaea</taxon>
    </lineage>
</organism>
<dbReference type="InterPro" id="IPR000424">
    <property type="entry name" value="Primosome_PriB/ssb"/>
</dbReference>
<evidence type="ECO:0000256" key="2">
    <source>
        <dbReference type="HAMAP-Rule" id="MF_00984"/>
    </source>
</evidence>
<dbReference type="GO" id="GO:0003697">
    <property type="term" value="F:single-stranded DNA binding"/>
    <property type="evidence" value="ECO:0007669"/>
    <property type="project" value="UniProtKB-UniRule"/>
</dbReference>
<gene>
    <name evidence="5" type="ORF">BRCON_1182</name>
</gene>
<comment type="function">
    <text evidence="2">Plays an important role in DNA replication, recombination and repair. Binds to ssDNA and to an array of partner proteins to recruit them to their sites of action during DNA metabolism.</text>
</comment>
<dbReference type="GO" id="GO:0006310">
    <property type="term" value="P:DNA recombination"/>
    <property type="evidence" value="ECO:0007669"/>
    <property type="project" value="UniProtKB-UniRule"/>
</dbReference>
<dbReference type="NCBIfam" id="TIGR00621">
    <property type="entry name" value="ssb"/>
    <property type="match status" value="1"/>
</dbReference>
<dbReference type="EMBL" id="CP030759">
    <property type="protein sequence ID" value="AXA35959.1"/>
    <property type="molecule type" value="Genomic_DNA"/>
</dbReference>
<protein>
    <recommendedName>
        <fullName evidence="2 3">Single-stranded DNA-binding protein</fullName>
        <shortName evidence="2">SSB</shortName>
    </recommendedName>
</protein>
<dbReference type="Pfam" id="PF00436">
    <property type="entry name" value="SSB"/>
    <property type="match status" value="1"/>
</dbReference>
<dbReference type="HAMAP" id="MF_00984">
    <property type="entry name" value="SSB"/>
    <property type="match status" value="1"/>
</dbReference>
<accession>A0A2Z4Y4P6</accession>
<dbReference type="InterPro" id="IPR012340">
    <property type="entry name" value="NA-bd_OB-fold"/>
</dbReference>
<reference evidence="5 6" key="1">
    <citation type="submission" date="2018-05" db="EMBL/GenBank/DDBJ databases">
        <title>A metagenomic window into the 2 km-deep terrestrial subsurface aquifer revealed taxonomically and functionally diverse microbial community comprising novel uncultured bacterial lineages.</title>
        <authorList>
            <person name="Kadnikov V.V."/>
            <person name="Mardanov A.V."/>
            <person name="Beletsky A.V."/>
            <person name="Banks D."/>
            <person name="Pimenov N.V."/>
            <person name="Frank Y.A."/>
            <person name="Karnachuk O.V."/>
            <person name="Ravin N.V."/>
        </authorList>
    </citation>
    <scope>NUCLEOTIDE SEQUENCE [LARGE SCALE GENOMIC DNA]</scope>
    <source>
        <strain evidence="5">BY</strain>
    </source>
</reference>
<evidence type="ECO:0000256" key="3">
    <source>
        <dbReference type="PIRNR" id="PIRNR002070"/>
    </source>
</evidence>
<dbReference type="PANTHER" id="PTHR10302">
    <property type="entry name" value="SINGLE-STRANDED DNA-BINDING PROTEIN"/>
    <property type="match status" value="1"/>
</dbReference>
<evidence type="ECO:0000313" key="5">
    <source>
        <dbReference type="EMBL" id="AXA35959.1"/>
    </source>
</evidence>
<dbReference type="InterPro" id="IPR011344">
    <property type="entry name" value="ssDNA-bd"/>
</dbReference>
<dbReference type="AlphaFoldDB" id="A0A2Z4Y4P6"/>
<comment type="caution">
    <text evidence="2">Lacks conserved residue(s) required for the propagation of feature annotation.</text>
</comment>
<proteinExistence type="inferred from homology"/>
<dbReference type="Gene3D" id="2.40.50.140">
    <property type="entry name" value="Nucleic acid-binding proteins"/>
    <property type="match status" value="1"/>
</dbReference>
<evidence type="ECO:0000256" key="4">
    <source>
        <dbReference type="SAM" id="MobiDB-lite"/>
    </source>
</evidence>
<comment type="subunit">
    <text evidence="2">Homotetramer.</text>
</comment>
<dbReference type="GO" id="GO:0009295">
    <property type="term" value="C:nucleoid"/>
    <property type="evidence" value="ECO:0007669"/>
    <property type="project" value="TreeGrafter"/>
</dbReference>
<dbReference type="GO" id="GO:0006281">
    <property type="term" value="P:DNA repair"/>
    <property type="evidence" value="ECO:0007669"/>
    <property type="project" value="UniProtKB-UniRule"/>
</dbReference>
<evidence type="ECO:0000313" key="6">
    <source>
        <dbReference type="Proteomes" id="UP000262583"/>
    </source>
</evidence>
<keyword evidence="2" id="KW-0234">DNA repair</keyword>
<keyword evidence="1 2" id="KW-0238">DNA-binding</keyword>
<feature type="short sequence motif" description="Important for interaction with partner proteins" evidence="2">
    <location>
        <begin position="154"/>
        <end position="159"/>
    </location>
</feature>
<dbReference type="Proteomes" id="UP000262583">
    <property type="component" value="Chromosome"/>
</dbReference>
<dbReference type="GO" id="GO:0006260">
    <property type="term" value="P:DNA replication"/>
    <property type="evidence" value="ECO:0007669"/>
    <property type="project" value="UniProtKB-UniRule"/>
</dbReference>
<dbReference type="KEGG" id="schv:BRCON_1182"/>
<dbReference type="PROSITE" id="PS50935">
    <property type="entry name" value="SSB"/>
    <property type="match status" value="1"/>
</dbReference>
<evidence type="ECO:0000256" key="1">
    <source>
        <dbReference type="ARBA" id="ARBA00023125"/>
    </source>
</evidence>
<name>A0A2Z4Y4P6_SUMC1</name>
<dbReference type="PANTHER" id="PTHR10302:SF27">
    <property type="entry name" value="SINGLE-STRANDED DNA-BINDING PROTEIN"/>
    <property type="match status" value="1"/>
</dbReference>